<dbReference type="Proteomes" id="UP001595387">
    <property type="component" value="Unassembled WGS sequence"/>
</dbReference>
<evidence type="ECO:0000313" key="2">
    <source>
        <dbReference type="Proteomes" id="UP001595387"/>
    </source>
</evidence>
<protein>
    <submittedName>
        <fullName evidence="1">Uncharacterized protein</fullName>
    </submittedName>
</protein>
<proteinExistence type="predicted"/>
<name>A0ABV7A1L7_9BACI</name>
<gene>
    <name evidence="1" type="ORF">ACFODW_00215</name>
</gene>
<dbReference type="RefSeq" id="WP_390301125.1">
    <property type="nucleotide sequence ID" value="NZ_JBHRRZ010000001.1"/>
</dbReference>
<comment type="caution">
    <text evidence="1">The sequence shown here is derived from an EMBL/GenBank/DDBJ whole genome shotgun (WGS) entry which is preliminary data.</text>
</comment>
<sequence>MADIILFKSRARLEQERKEKVQAEWEEWLEYEDQYLGEAVLKNGKSTEMTEQEIIEDVKQRLTDKEIQGIKEIANLLDLRLGK</sequence>
<dbReference type="EMBL" id="JBHRRZ010000001">
    <property type="protein sequence ID" value="MFC2946789.1"/>
    <property type="molecule type" value="Genomic_DNA"/>
</dbReference>
<organism evidence="1 2">
    <name type="scientific">Virgibacillus sediminis</name>
    <dbReference type="NCBI Taxonomy" id="202260"/>
    <lineage>
        <taxon>Bacteria</taxon>
        <taxon>Bacillati</taxon>
        <taxon>Bacillota</taxon>
        <taxon>Bacilli</taxon>
        <taxon>Bacillales</taxon>
        <taxon>Bacillaceae</taxon>
        <taxon>Virgibacillus</taxon>
    </lineage>
</organism>
<evidence type="ECO:0000313" key="1">
    <source>
        <dbReference type="EMBL" id="MFC2946789.1"/>
    </source>
</evidence>
<keyword evidence="2" id="KW-1185">Reference proteome</keyword>
<reference evidence="2" key="1">
    <citation type="journal article" date="2019" name="Int. J. Syst. Evol. Microbiol.">
        <title>The Global Catalogue of Microorganisms (GCM) 10K type strain sequencing project: providing services to taxonomists for standard genome sequencing and annotation.</title>
        <authorList>
            <consortium name="The Broad Institute Genomics Platform"/>
            <consortium name="The Broad Institute Genome Sequencing Center for Infectious Disease"/>
            <person name="Wu L."/>
            <person name="Ma J."/>
        </authorList>
    </citation>
    <scope>NUCLEOTIDE SEQUENCE [LARGE SCALE GENOMIC DNA]</scope>
    <source>
        <strain evidence="2">KCTC 13193</strain>
    </source>
</reference>
<accession>A0ABV7A1L7</accession>